<evidence type="ECO:0000256" key="1">
    <source>
        <dbReference type="ARBA" id="ARBA00023186"/>
    </source>
</evidence>
<dbReference type="AlphaFoldDB" id="A0A1I2V651"/>
<dbReference type="PANTHER" id="PTHR34227:SF1">
    <property type="entry name" value="DIMETHYL SULFOXIDE REDUCTASE CHAPERONE-RELATED"/>
    <property type="match status" value="1"/>
</dbReference>
<organism evidence="2 3">
    <name type="scientific">Methylobacterium gossipiicola</name>
    <dbReference type="NCBI Taxonomy" id="582675"/>
    <lineage>
        <taxon>Bacteria</taxon>
        <taxon>Pseudomonadati</taxon>
        <taxon>Pseudomonadota</taxon>
        <taxon>Alphaproteobacteria</taxon>
        <taxon>Hyphomicrobiales</taxon>
        <taxon>Methylobacteriaceae</taxon>
        <taxon>Methylobacterium</taxon>
    </lineage>
</organism>
<dbReference type="Pfam" id="PF02613">
    <property type="entry name" value="Nitrate_red_del"/>
    <property type="match status" value="1"/>
</dbReference>
<keyword evidence="3" id="KW-1185">Reference proteome</keyword>
<dbReference type="STRING" id="582675.SAMN05192565_11388"/>
<dbReference type="SUPFAM" id="SSF89155">
    <property type="entry name" value="TorD-like"/>
    <property type="match status" value="1"/>
</dbReference>
<proteinExistence type="predicted"/>
<evidence type="ECO:0000313" key="2">
    <source>
        <dbReference type="EMBL" id="SFG84875.1"/>
    </source>
</evidence>
<protein>
    <submittedName>
        <fullName evidence="2">Chaperone TorD involved in molybdoenzyme TorA maturation</fullName>
    </submittedName>
</protein>
<dbReference type="OrthoDB" id="8526323at2"/>
<keyword evidence="1" id="KW-0143">Chaperone</keyword>
<reference evidence="3" key="1">
    <citation type="submission" date="2016-10" db="EMBL/GenBank/DDBJ databases">
        <authorList>
            <person name="Varghese N."/>
            <person name="Submissions S."/>
        </authorList>
    </citation>
    <scope>NUCLEOTIDE SEQUENCE [LARGE SCALE GENOMIC DNA]</scope>
    <source>
        <strain evidence="3">Gh-105</strain>
    </source>
</reference>
<dbReference type="InterPro" id="IPR050289">
    <property type="entry name" value="TorD/DmsD_chaperones"/>
</dbReference>
<dbReference type="EMBL" id="FOPM01000013">
    <property type="protein sequence ID" value="SFG84875.1"/>
    <property type="molecule type" value="Genomic_DNA"/>
</dbReference>
<gene>
    <name evidence="2" type="ORF">SAMN05192565_11388</name>
</gene>
<dbReference type="InterPro" id="IPR020945">
    <property type="entry name" value="DMSO/NO3_reduct_chaperone"/>
</dbReference>
<accession>A0A1I2V651</accession>
<dbReference type="InterPro" id="IPR036411">
    <property type="entry name" value="TorD-like_sf"/>
</dbReference>
<dbReference type="PANTHER" id="PTHR34227">
    <property type="entry name" value="CHAPERONE PROTEIN YCDY"/>
    <property type="match status" value="1"/>
</dbReference>
<dbReference type="Gene3D" id="1.10.3480.10">
    <property type="entry name" value="TorD-like"/>
    <property type="match status" value="1"/>
</dbReference>
<name>A0A1I2V651_9HYPH</name>
<sequence length="215" mass="23473">MRSVAVATDHAVEDLHDDRARVSGIVDEVDHGRAQLYDLLAVVLGRAPDGDLLTLLGGLDGDDSPLGQPLAAVARASREVTAEALAREYHDLFIGVGRGELLPYASYYRTGFLNERPLARVRDDLRELGIERDPAMTEPEDHLAILLDCMAGLVSGRIEAEPDAARAFFGRHLEPWAGRFFGDLELAKAARFYRAVGSLGRAFVEIETQAFAMDA</sequence>
<evidence type="ECO:0000313" key="3">
    <source>
        <dbReference type="Proteomes" id="UP000199229"/>
    </source>
</evidence>
<dbReference type="Proteomes" id="UP000199229">
    <property type="component" value="Unassembled WGS sequence"/>
</dbReference>